<evidence type="ECO:0000313" key="1">
    <source>
        <dbReference type="EMBL" id="VEP14017.1"/>
    </source>
</evidence>
<dbReference type="Proteomes" id="UP000320055">
    <property type="component" value="Unassembled WGS sequence"/>
</dbReference>
<dbReference type="AlphaFoldDB" id="A0A563VRV7"/>
<organism evidence="1 2">
    <name type="scientific">Hyella patelloides LEGE 07179</name>
    <dbReference type="NCBI Taxonomy" id="945734"/>
    <lineage>
        <taxon>Bacteria</taxon>
        <taxon>Bacillati</taxon>
        <taxon>Cyanobacteriota</taxon>
        <taxon>Cyanophyceae</taxon>
        <taxon>Pleurocapsales</taxon>
        <taxon>Hyellaceae</taxon>
        <taxon>Hyella</taxon>
    </lineage>
</organism>
<gene>
    <name evidence="1" type="ORF">H1P_2320002</name>
</gene>
<dbReference type="EMBL" id="CAACVJ010000149">
    <property type="protein sequence ID" value="VEP14017.1"/>
    <property type="molecule type" value="Genomic_DNA"/>
</dbReference>
<accession>A0A563VRV7</accession>
<sequence>MKKLPDEKTLDELLDLAKDFEQQALSLYERATEIDEKWRVRLESKRKVAIQKSDGESV</sequence>
<protein>
    <submittedName>
        <fullName evidence="1">Uncharacterized protein</fullName>
    </submittedName>
</protein>
<reference evidence="1 2" key="1">
    <citation type="submission" date="2019-01" db="EMBL/GenBank/DDBJ databases">
        <authorList>
            <person name="Brito A."/>
        </authorList>
    </citation>
    <scope>NUCLEOTIDE SEQUENCE [LARGE SCALE GENOMIC DNA]</scope>
    <source>
        <strain evidence="1">1</strain>
    </source>
</reference>
<keyword evidence="2" id="KW-1185">Reference proteome</keyword>
<dbReference type="RefSeq" id="WP_186376122.1">
    <property type="nucleotide sequence ID" value="NZ_LR213977.1"/>
</dbReference>
<name>A0A563VRV7_9CYAN</name>
<evidence type="ECO:0000313" key="2">
    <source>
        <dbReference type="Proteomes" id="UP000320055"/>
    </source>
</evidence>
<proteinExistence type="predicted"/>